<dbReference type="InterPro" id="IPR018878">
    <property type="entry name" value="ORF6C_dom"/>
</dbReference>
<evidence type="ECO:0000259" key="1">
    <source>
        <dbReference type="Pfam" id="PF10552"/>
    </source>
</evidence>
<comment type="caution">
    <text evidence="2">The sequence shown here is derived from an EMBL/GenBank/DDBJ whole genome shotgun (WGS) entry which is preliminary data.</text>
</comment>
<dbReference type="Pfam" id="PF10552">
    <property type="entry name" value="ORF6C"/>
    <property type="match status" value="1"/>
</dbReference>
<dbReference type="PATRIC" id="fig|1396.433.peg.2193"/>
<feature type="domain" description="ORF6C" evidence="1">
    <location>
        <begin position="130"/>
        <end position="231"/>
    </location>
</feature>
<reference evidence="3" key="2">
    <citation type="submission" date="2015-04" db="EMBL/GenBank/DDBJ databases">
        <title>Draft Genome Sequences of Eight Spore-Forming Food Isolates of Bacillus cereus Genome sequencing.</title>
        <authorList>
            <person name="Krawcyk A.O."/>
            <person name="de Jong A."/>
            <person name="Eijlander R.T."/>
            <person name="Berendsen E.M."/>
            <person name="Holsappel S."/>
            <person name="Wells-Bennik M."/>
            <person name="Kuipers O.P."/>
        </authorList>
    </citation>
    <scope>NUCLEOTIDE SEQUENCE [LARGE SCALE GENOMIC DNA]</scope>
    <source>
        <strain evidence="3">B4147</strain>
    </source>
</reference>
<sequence>MYDQLAVVEKEFSLRVVNQSGKLLVDSREVANMIGKRHTDLLRSIENYIQILENAKMRSQNFFVEDNYTTEGNNKAYKKYLLTRKGCDLVANKLNGEKGVLFTATYVTQFEEMEKRIQGEQEMLGNTYSQIKLLATGTIDLNNRVTSLEEKIETQLTIDYGQQRILEKSKAKRIYFLWGNEHVDREVHDSTRKLFGLLGRNLKDAFNVNSYRDILKKDFEEALNFINGWRPMV</sequence>
<protein>
    <recommendedName>
        <fullName evidence="1">ORF6C domain-containing protein</fullName>
    </recommendedName>
</protein>
<proteinExistence type="predicted"/>
<accession>A0A0G8CI81</accession>
<gene>
    <name evidence="2" type="ORF">B4147_3314</name>
</gene>
<reference evidence="2 3" key="1">
    <citation type="journal article" date="2015" name="Genome Announc.">
        <title>Next-Generation Whole-Genome Sequencing of Eight Strains of Bacillus cereus, Isolated from Food.</title>
        <authorList>
            <person name="Krawczyk A.O."/>
            <person name="de Jong A."/>
            <person name="Eijlander R.T."/>
            <person name="Berendsen E.M."/>
            <person name="Holsappel S."/>
            <person name="Wells-Bennik M.H."/>
            <person name="Kuipers O.P."/>
        </authorList>
    </citation>
    <scope>NUCLEOTIDE SEQUENCE [LARGE SCALE GENOMIC DNA]</scope>
    <source>
        <strain evidence="2 3">B4147</strain>
    </source>
</reference>
<dbReference type="Proteomes" id="UP000035350">
    <property type="component" value="Unassembled WGS sequence"/>
</dbReference>
<dbReference type="NCBIfam" id="TIGR02681">
    <property type="entry name" value="phage_pRha"/>
    <property type="match status" value="1"/>
</dbReference>
<dbReference type="InterPro" id="IPR014054">
    <property type="entry name" value="Phage_regulatory_Rha"/>
</dbReference>
<dbReference type="RefSeq" id="WP_046957630.1">
    <property type="nucleotide sequence ID" value="NZ_LCYN01000004.1"/>
</dbReference>
<dbReference type="Pfam" id="PF09669">
    <property type="entry name" value="Phage_pRha"/>
    <property type="match status" value="1"/>
</dbReference>
<name>A0A0G8CI81_9BACI</name>
<dbReference type="AlphaFoldDB" id="A0A0G8CI81"/>
<dbReference type="EMBL" id="LCYN01000004">
    <property type="protein sequence ID" value="KKZ98731.1"/>
    <property type="molecule type" value="Genomic_DNA"/>
</dbReference>
<evidence type="ECO:0000313" key="2">
    <source>
        <dbReference type="EMBL" id="KKZ98731.1"/>
    </source>
</evidence>
<evidence type="ECO:0000313" key="3">
    <source>
        <dbReference type="Proteomes" id="UP000035350"/>
    </source>
</evidence>
<organism evidence="2 3">
    <name type="scientific">Bacillus wiedmannii</name>
    <dbReference type="NCBI Taxonomy" id="1890302"/>
    <lineage>
        <taxon>Bacteria</taxon>
        <taxon>Bacillati</taxon>
        <taxon>Bacillota</taxon>
        <taxon>Bacilli</taxon>
        <taxon>Bacillales</taxon>
        <taxon>Bacillaceae</taxon>
        <taxon>Bacillus</taxon>
        <taxon>Bacillus cereus group</taxon>
    </lineage>
</organism>